<keyword evidence="3" id="KW-1185">Reference proteome</keyword>
<dbReference type="AlphaFoldDB" id="A0A1G6HGG2"/>
<protein>
    <submittedName>
        <fullName evidence="2">Uncharacterized protein</fullName>
    </submittedName>
</protein>
<gene>
    <name evidence="2" type="ORF">SAMN05421548_102282</name>
</gene>
<sequence length="51" mass="5516">MIDAVVGPGTVPDMADRPQIATRHPDNTIGAETNLFAFGGWIGYLVIYTPR</sequence>
<accession>A0A1G6HGG2</accession>
<dbReference type="STRING" id="416944.SAMN05421548_102282"/>
<evidence type="ECO:0000256" key="1">
    <source>
        <dbReference type="SAM" id="MobiDB-lite"/>
    </source>
</evidence>
<proteinExistence type="predicted"/>
<dbReference type="EMBL" id="FMYQ01000002">
    <property type="protein sequence ID" value="SDB93208.1"/>
    <property type="molecule type" value="Genomic_DNA"/>
</dbReference>
<reference evidence="3" key="1">
    <citation type="submission" date="2016-09" db="EMBL/GenBank/DDBJ databases">
        <authorList>
            <person name="Varghese N."/>
            <person name="Submissions S."/>
        </authorList>
    </citation>
    <scope>NUCLEOTIDE SEQUENCE [LARGE SCALE GENOMIC DNA]</scope>
    <source>
        <strain evidence="3">TNe-862</strain>
    </source>
</reference>
<name>A0A1G6HGG2_9BURK</name>
<dbReference type="Proteomes" id="UP000198908">
    <property type="component" value="Unassembled WGS sequence"/>
</dbReference>
<evidence type="ECO:0000313" key="2">
    <source>
        <dbReference type="EMBL" id="SDB93208.1"/>
    </source>
</evidence>
<organism evidence="2 3">
    <name type="scientific">Paraburkholderia lycopersici</name>
    <dbReference type="NCBI Taxonomy" id="416944"/>
    <lineage>
        <taxon>Bacteria</taxon>
        <taxon>Pseudomonadati</taxon>
        <taxon>Pseudomonadota</taxon>
        <taxon>Betaproteobacteria</taxon>
        <taxon>Burkholderiales</taxon>
        <taxon>Burkholderiaceae</taxon>
        <taxon>Paraburkholderia</taxon>
    </lineage>
</organism>
<feature type="region of interest" description="Disordered" evidence="1">
    <location>
        <begin position="1"/>
        <end position="26"/>
    </location>
</feature>
<evidence type="ECO:0000313" key="3">
    <source>
        <dbReference type="Proteomes" id="UP000198908"/>
    </source>
</evidence>